<dbReference type="SMART" id="SM00278">
    <property type="entry name" value="HhH1"/>
    <property type="match status" value="2"/>
</dbReference>
<organism evidence="3 4">
    <name type="scientific">Terrihalobacillus insolitus</name>
    <dbReference type="NCBI Taxonomy" id="2950438"/>
    <lineage>
        <taxon>Bacteria</taxon>
        <taxon>Bacillati</taxon>
        <taxon>Bacillota</taxon>
        <taxon>Bacilli</taxon>
        <taxon>Bacillales</taxon>
        <taxon>Bacillaceae</taxon>
        <taxon>Terrihalobacillus</taxon>
    </lineage>
</organism>
<reference evidence="3" key="1">
    <citation type="submission" date="2022-06" db="EMBL/GenBank/DDBJ databases">
        <title>Aquibacillus sp. a new bacterium isolated from soil saline samples.</title>
        <authorList>
            <person name="Galisteo C."/>
            <person name="De La Haba R."/>
            <person name="Sanchez-Porro C."/>
            <person name="Ventosa A."/>
        </authorList>
    </citation>
    <scope>NUCLEOTIDE SEQUENCE</scope>
    <source>
        <strain evidence="3">3ASR75-11</strain>
    </source>
</reference>
<comment type="caution">
    <text evidence="3">The sequence shown here is derived from an EMBL/GenBank/DDBJ whole genome shotgun (WGS) entry which is preliminary data.</text>
</comment>
<keyword evidence="4" id="KW-1185">Reference proteome</keyword>
<dbReference type="Gene3D" id="3.10.560.10">
    <property type="entry name" value="Outer membrane lipoprotein wza domain like"/>
    <property type="match status" value="1"/>
</dbReference>
<proteinExistence type="predicted"/>
<name>A0A9X3WSY6_9BACI</name>
<dbReference type="GO" id="GO:0006281">
    <property type="term" value="P:DNA repair"/>
    <property type="evidence" value="ECO:0007669"/>
    <property type="project" value="InterPro"/>
</dbReference>
<dbReference type="InterPro" id="IPR051675">
    <property type="entry name" value="Endo/Exo/Phosphatase_dom_1"/>
</dbReference>
<accession>A0A9X3WSY6</accession>
<keyword evidence="1" id="KW-0812">Transmembrane</keyword>
<dbReference type="EMBL" id="JAMQKB010000009">
    <property type="protein sequence ID" value="MDC3424905.1"/>
    <property type="molecule type" value="Genomic_DNA"/>
</dbReference>
<evidence type="ECO:0000256" key="1">
    <source>
        <dbReference type="SAM" id="Phobius"/>
    </source>
</evidence>
<dbReference type="Gene3D" id="1.10.150.310">
    <property type="entry name" value="Tex RuvX-like domain-like"/>
    <property type="match status" value="1"/>
</dbReference>
<evidence type="ECO:0000313" key="3">
    <source>
        <dbReference type="EMBL" id="MDC3424905.1"/>
    </source>
</evidence>
<dbReference type="PANTHER" id="PTHR21180">
    <property type="entry name" value="ENDONUCLEASE/EXONUCLEASE/PHOSPHATASE FAMILY DOMAIN-CONTAINING PROTEIN 1"/>
    <property type="match status" value="1"/>
</dbReference>
<feature type="transmembrane region" description="Helical" evidence="1">
    <location>
        <begin position="6"/>
        <end position="23"/>
    </location>
</feature>
<evidence type="ECO:0000313" key="4">
    <source>
        <dbReference type="Proteomes" id="UP001145050"/>
    </source>
</evidence>
<dbReference type="NCBIfam" id="TIGR00426">
    <property type="entry name" value="competence protein ComEA helix-hairpin-helix repeat region"/>
    <property type="match status" value="1"/>
</dbReference>
<protein>
    <submittedName>
        <fullName evidence="3">Helix-hairpin-helix domain-containing protein</fullName>
    </submittedName>
</protein>
<keyword evidence="1" id="KW-1133">Transmembrane helix</keyword>
<dbReference type="InterPro" id="IPR004509">
    <property type="entry name" value="Competence_ComEA_HhH"/>
</dbReference>
<dbReference type="Pfam" id="PF10531">
    <property type="entry name" value="SLBB"/>
    <property type="match status" value="1"/>
</dbReference>
<dbReference type="GO" id="GO:0015628">
    <property type="term" value="P:protein secretion by the type II secretion system"/>
    <property type="evidence" value="ECO:0007669"/>
    <property type="project" value="TreeGrafter"/>
</dbReference>
<dbReference type="Pfam" id="PF12836">
    <property type="entry name" value="HHH_3"/>
    <property type="match status" value="1"/>
</dbReference>
<feature type="domain" description="Helix-hairpin-helix DNA-binding motif class 1" evidence="2">
    <location>
        <begin position="179"/>
        <end position="198"/>
    </location>
</feature>
<dbReference type="GO" id="GO:0003677">
    <property type="term" value="F:DNA binding"/>
    <property type="evidence" value="ECO:0007669"/>
    <property type="project" value="InterPro"/>
</dbReference>
<keyword evidence="1" id="KW-0472">Membrane</keyword>
<sequence length="202" mass="22139">MKGYRAKILIGLLVVIVIVIWMVDKQRKEPNQMEFIDEVMVKEPANIEGEKQDNTVSVIIVDVKGEVERPGVVEIQGQKRVGEVIDIAGGFTKDAQVDAVNLAQKVYDEMVIYVPKIGDTKAVLPTASGQMDGGENGTTKIRLNTATKEEIESINGIGAVKAAAIIDYREENGNFQTVEDLLNVNGIGEKTLEKMRDSILIP</sequence>
<gene>
    <name evidence="3" type="ORF">NC797_10325</name>
</gene>
<dbReference type="RefSeq" id="WP_272436711.1">
    <property type="nucleotide sequence ID" value="NZ_JAMQKB010000009.1"/>
</dbReference>
<evidence type="ECO:0000259" key="2">
    <source>
        <dbReference type="SMART" id="SM00278"/>
    </source>
</evidence>
<feature type="domain" description="Helix-hairpin-helix DNA-binding motif class 1" evidence="2">
    <location>
        <begin position="149"/>
        <end position="168"/>
    </location>
</feature>
<dbReference type="InterPro" id="IPR019554">
    <property type="entry name" value="Soluble_ligand-bd"/>
</dbReference>
<dbReference type="InterPro" id="IPR003583">
    <property type="entry name" value="Hlx-hairpin-Hlx_DNA-bd_motif"/>
</dbReference>
<dbReference type="Proteomes" id="UP001145050">
    <property type="component" value="Unassembled WGS sequence"/>
</dbReference>
<dbReference type="GO" id="GO:0015627">
    <property type="term" value="C:type II protein secretion system complex"/>
    <property type="evidence" value="ECO:0007669"/>
    <property type="project" value="TreeGrafter"/>
</dbReference>
<dbReference type="PANTHER" id="PTHR21180:SF32">
    <property type="entry name" value="ENDONUCLEASE_EXONUCLEASE_PHOSPHATASE FAMILY DOMAIN-CONTAINING PROTEIN 1"/>
    <property type="match status" value="1"/>
</dbReference>
<dbReference type="InterPro" id="IPR010994">
    <property type="entry name" value="RuvA_2-like"/>
</dbReference>
<dbReference type="AlphaFoldDB" id="A0A9X3WSY6"/>
<dbReference type="SUPFAM" id="SSF47781">
    <property type="entry name" value="RuvA domain 2-like"/>
    <property type="match status" value="1"/>
</dbReference>